<gene>
    <name evidence="1" type="ORF">DP923_14540</name>
</gene>
<dbReference type="RefSeq" id="WP_112306580.1">
    <property type="nucleotide sequence ID" value="NZ_QMDV01000004.1"/>
</dbReference>
<keyword evidence="2" id="KW-1185">Reference proteome</keyword>
<name>A0A364RC87_9BACT</name>
<comment type="caution">
    <text evidence="1">The sequence shown here is derived from an EMBL/GenBank/DDBJ whole genome shotgun (WGS) entry which is preliminary data.</text>
</comment>
<reference evidence="1 2" key="1">
    <citation type="submission" date="2018-06" db="EMBL/GenBank/DDBJ databases">
        <authorList>
            <person name="Liu Z.-W."/>
        </authorList>
    </citation>
    <scope>NUCLEOTIDE SEQUENCE [LARGE SCALE GENOMIC DNA]</scope>
    <source>
        <strain evidence="1 2">2b14</strain>
    </source>
</reference>
<organism evidence="1 2">
    <name type="scientific">Pontibacter arcticus</name>
    <dbReference type="NCBI Taxonomy" id="2080288"/>
    <lineage>
        <taxon>Bacteria</taxon>
        <taxon>Pseudomonadati</taxon>
        <taxon>Bacteroidota</taxon>
        <taxon>Cytophagia</taxon>
        <taxon>Cytophagales</taxon>
        <taxon>Hymenobacteraceae</taxon>
        <taxon>Pontibacter</taxon>
    </lineage>
</organism>
<sequence>MKKLSILLVILSSCVAKENVRMEKQEFGAFSIDLPADWKVNEVQGIDSYVSEIVTGDGDTIHIDSGVYSNSLEEESVWMYPSSMIPFFLERETDTTGMVFLNKEKIEEADREKYRKWKNSFERIDGYQAKIVEPKVVGDGLTGVYFDSLGVGPMGKLKLQISGFDLTPESNRLFLKSIMTIKIKEK</sequence>
<accession>A0A364RC87</accession>
<proteinExistence type="predicted"/>
<evidence type="ECO:0000313" key="1">
    <source>
        <dbReference type="EMBL" id="RAU81902.1"/>
    </source>
</evidence>
<protein>
    <submittedName>
        <fullName evidence="1">Uncharacterized protein</fullName>
    </submittedName>
</protein>
<reference evidence="1 2" key="2">
    <citation type="submission" date="2018-07" db="EMBL/GenBank/DDBJ databases">
        <title>Pontibacter sp. 2b14 genomic sequence and assembly.</title>
        <authorList>
            <person name="Du Z.-J."/>
        </authorList>
    </citation>
    <scope>NUCLEOTIDE SEQUENCE [LARGE SCALE GENOMIC DNA]</scope>
    <source>
        <strain evidence="1 2">2b14</strain>
    </source>
</reference>
<dbReference type="EMBL" id="QMDV01000004">
    <property type="protein sequence ID" value="RAU81902.1"/>
    <property type="molecule type" value="Genomic_DNA"/>
</dbReference>
<dbReference type="AlphaFoldDB" id="A0A364RC87"/>
<evidence type="ECO:0000313" key="2">
    <source>
        <dbReference type="Proteomes" id="UP000251692"/>
    </source>
</evidence>
<dbReference type="Proteomes" id="UP000251692">
    <property type="component" value="Unassembled WGS sequence"/>
</dbReference>
<dbReference type="OrthoDB" id="676083at2"/>